<organism evidence="4 5">
    <name type="scientific">Nocardia vinacea</name>
    <dbReference type="NCBI Taxonomy" id="96468"/>
    <lineage>
        <taxon>Bacteria</taxon>
        <taxon>Bacillati</taxon>
        <taxon>Actinomycetota</taxon>
        <taxon>Actinomycetes</taxon>
        <taxon>Mycobacteriales</taxon>
        <taxon>Nocardiaceae</taxon>
        <taxon>Nocardia</taxon>
    </lineage>
</organism>
<dbReference type="InterPro" id="IPR041642">
    <property type="entry name" value="KstR_C"/>
</dbReference>
<dbReference type="SUPFAM" id="SSF46689">
    <property type="entry name" value="Homeodomain-like"/>
    <property type="match status" value="1"/>
</dbReference>
<evidence type="ECO:0000313" key="5">
    <source>
        <dbReference type="Proteomes" id="UP001432062"/>
    </source>
</evidence>
<gene>
    <name evidence="4" type="ORF">OG563_05155</name>
</gene>
<dbReference type="EMBL" id="CP109441">
    <property type="protein sequence ID" value="WUV47628.1"/>
    <property type="molecule type" value="Genomic_DNA"/>
</dbReference>
<evidence type="ECO:0000256" key="1">
    <source>
        <dbReference type="ARBA" id="ARBA00023125"/>
    </source>
</evidence>
<dbReference type="Pfam" id="PF00440">
    <property type="entry name" value="TetR_N"/>
    <property type="match status" value="1"/>
</dbReference>
<keyword evidence="1 2" id="KW-0238">DNA-binding</keyword>
<dbReference type="InterPro" id="IPR001647">
    <property type="entry name" value="HTH_TetR"/>
</dbReference>
<reference evidence="4" key="1">
    <citation type="submission" date="2022-10" db="EMBL/GenBank/DDBJ databases">
        <title>The complete genomes of actinobacterial strains from the NBC collection.</title>
        <authorList>
            <person name="Joergensen T.S."/>
            <person name="Alvarez Arevalo M."/>
            <person name="Sterndorff E.B."/>
            <person name="Faurdal D."/>
            <person name="Vuksanovic O."/>
            <person name="Mourched A.-S."/>
            <person name="Charusanti P."/>
            <person name="Shaw S."/>
            <person name="Blin K."/>
            <person name="Weber T."/>
        </authorList>
    </citation>
    <scope>NUCLEOTIDE SEQUENCE</scope>
    <source>
        <strain evidence="4">NBC_01482</strain>
    </source>
</reference>
<protein>
    <submittedName>
        <fullName evidence="4">TetR family transcriptional regulator</fullName>
    </submittedName>
</protein>
<evidence type="ECO:0000259" key="3">
    <source>
        <dbReference type="PROSITE" id="PS50977"/>
    </source>
</evidence>
<dbReference type="PANTHER" id="PTHR30055:SF242">
    <property type="entry name" value="HTH-TYPE TRANSCRIPTIONAL REPRESSOR KSTR"/>
    <property type="match status" value="1"/>
</dbReference>
<proteinExistence type="predicted"/>
<dbReference type="Pfam" id="PF17925">
    <property type="entry name" value="TetR_C_20"/>
    <property type="match status" value="1"/>
</dbReference>
<evidence type="ECO:0000313" key="4">
    <source>
        <dbReference type="EMBL" id="WUV47628.1"/>
    </source>
</evidence>
<keyword evidence="5" id="KW-1185">Reference proteome</keyword>
<feature type="DNA-binding region" description="H-T-H motif" evidence="2">
    <location>
        <begin position="30"/>
        <end position="49"/>
    </location>
</feature>
<feature type="domain" description="HTH tetR-type" evidence="3">
    <location>
        <begin position="7"/>
        <end position="67"/>
    </location>
</feature>
<evidence type="ECO:0000256" key="2">
    <source>
        <dbReference type="PROSITE-ProRule" id="PRU00335"/>
    </source>
</evidence>
<dbReference type="Proteomes" id="UP001432062">
    <property type="component" value="Chromosome"/>
</dbReference>
<sequence length="238" mass="26254">MSRTAARIPSQKIIKTVLALLQSDGYDAVQLREVARRAHVSLATVYKLFPTRDALIIAAVHEWMATNTYPDIAPPTPEESIADGVIRILRHVFQPWERNPTMLEAFYRANSAPGGARLSIDGFATVLPVAAQIFEGADPDYIEDMTLILPNMVYALIGRVADKTLDVDEILPILERTVRRLTADNIAQDRAVRERRNATDQPEPLVLGPEVAAPFIYDRNADTSATAQDGAVRRPNAG</sequence>
<name>A0ABZ1YX78_9NOCA</name>
<dbReference type="InterPro" id="IPR009057">
    <property type="entry name" value="Homeodomain-like_sf"/>
</dbReference>
<dbReference type="Gene3D" id="1.10.357.10">
    <property type="entry name" value="Tetracycline Repressor, domain 2"/>
    <property type="match status" value="1"/>
</dbReference>
<dbReference type="PANTHER" id="PTHR30055">
    <property type="entry name" value="HTH-TYPE TRANSCRIPTIONAL REGULATOR RUTR"/>
    <property type="match status" value="1"/>
</dbReference>
<dbReference type="InterPro" id="IPR050109">
    <property type="entry name" value="HTH-type_TetR-like_transc_reg"/>
</dbReference>
<dbReference type="PROSITE" id="PS50977">
    <property type="entry name" value="HTH_TETR_2"/>
    <property type="match status" value="1"/>
</dbReference>
<dbReference type="RefSeq" id="WP_327100687.1">
    <property type="nucleotide sequence ID" value="NZ_CP109149.1"/>
</dbReference>
<accession>A0ABZ1YX78</accession>